<accession>A0ABU2CDR0</accession>
<comment type="caution">
    <text evidence="4">The sequence shown here is derived from an EMBL/GenBank/DDBJ whole genome shotgun (WGS) entry which is preliminary data.</text>
</comment>
<reference evidence="4 5" key="1">
    <citation type="submission" date="2023-07" db="EMBL/GenBank/DDBJ databases">
        <title>Sorghum-associated microbial communities from plants grown in Nebraska, USA.</title>
        <authorList>
            <person name="Schachtman D."/>
        </authorList>
    </citation>
    <scope>NUCLEOTIDE SEQUENCE [LARGE SCALE GENOMIC DNA]</scope>
    <source>
        <strain evidence="4 5">BE313</strain>
    </source>
</reference>
<dbReference type="InterPro" id="IPR050268">
    <property type="entry name" value="NADH-dep_flavin_reductase"/>
</dbReference>
<dbReference type="EMBL" id="JAVDXT010000004">
    <property type="protein sequence ID" value="MDR7379482.1"/>
    <property type="molecule type" value="Genomic_DNA"/>
</dbReference>
<dbReference type="Gene3D" id="2.30.110.10">
    <property type="entry name" value="Electron Transport, Fmn-binding Protein, Chain A"/>
    <property type="match status" value="1"/>
</dbReference>
<dbReference type="Proteomes" id="UP001180487">
    <property type="component" value="Unassembled WGS sequence"/>
</dbReference>
<evidence type="ECO:0000313" key="5">
    <source>
        <dbReference type="Proteomes" id="UP001180487"/>
    </source>
</evidence>
<proteinExistence type="inferred from homology"/>
<evidence type="ECO:0000256" key="1">
    <source>
        <dbReference type="ARBA" id="ARBA00008898"/>
    </source>
</evidence>
<evidence type="ECO:0000313" key="4">
    <source>
        <dbReference type="EMBL" id="MDR7379482.1"/>
    </source>
</evidence>
<sequence length="165" mass="17832">MSRDLRDAFGCFATGVTLVTTHWNGQDWGMTCSSFNAVSLDPALVLWNIRHNATSHEAFVHGGGYTVSVLGSEHKELAQAFARGTQAERFASAKFSRRKSGRLQLVHALAWFDCTLQQAVTAGDHDILIGQVDQYGSRAGKGLVFERGQFAVDTLAVGAVATSPF</sequence>
<feature type="domain" description="Flavin reductase like" evidence="3">
    <location>
        <begin position="9"/>
        <end position="152"/>
    </location>
</feature>
<dbReference type="InterPro" id="IPR012349">
    <property type="entry name" value="Split_barrel_FMN-bd"/>
</dbReference>
<dbReference type="PANTHER" id="PTHR30466">
    <property type="entry name" value="FLAVIN REDUCTASE"/>
    <property type="match status" value="1"/>
</dbReference>
<gene>
    <name evidence="4" type="ORF">J2X19_004176</name>
</gene>
<keyword evidence="2" id="KW-0560">Oxidoreductase</keyword>
<organism evidence="4 5">
    <name type="scientific">Rhodoferax ferrireducens</name>
    <dbReference type="NCBI Taxonomy" id="192843"/>
    <lineage>
        <taxon>Bacteria</taxon>
        <taxon>Pseudomonadati</taxon>
        <taxon>Pseudomonadota</taxon>
        <taxon>Betaproteobacteria</taxon>
        <taxon>Burkholderiales</taxon>
        <taxon>Comamonadaceae</taxon>
        <taxon>Rhodoferax</taxon>
    </lineage>
</organism>
<dbReference type="InterPro" id="IPR002563">
    <property type="entry name" value="Flavin_Rdtase-like_dom"/>
</dbReference>
<evidence type="ECO:0000256" key="2">
    <source>
        <dbReference type="ARBA" id="ARBA00023002"/>
    </source>
</evidence>
<comment type="similarity">
    <text evidence="1">Belongs to the non-flavoprotein flavin reductase family.</text>
</comment>
<dbReference type="Pfam" id="PF01613">
    <property type="entry name" value="Flavin_Reduct"/>
    <property type="match status" value="1"/>
</dbReference>
<dbReference type="SUPFAM" id="SSF50475">
    <property type="entry name" value="FMN-binding split barrel"/>
    <property type="match status" value="1"/>
</dbReference>
<keyword evidence="5" id="KW-1185">Reference proteome</keyword>
<dbReference type="SMART" id="SM00903">
    <property type="entry name" value="Flavin_Reduct"/>
    <property type="match status" value="1"/>
</dbReference>
<evidence type="ECO:0000259" key="3">
    <source>
        <dbReference type="SMART" id="SM00903"/>
    </source>
</evidence>
<protein>
    <submittedName>
        <fullName evidence="4">Flavin reductase (DIM6/NTAB) family NADH-FMN oxidoreductase RutF</fullName>
    </submittedName>
</protein>
<dbReference type="RefSeq" id="WP_310376151.1">
    <property type="nucleotide sequence ID" value="NZ_JAVDXT010000004.1"/>
</dbReference>
<name>A0ABU2CDR0_9BURK</name>
<dbReference type="PANTHER" id="PTHR30466:SF11">
    <property type="entry name" value="FLAVIN-DEPENDENT MONOOXYGENASE, REDUCTASE SUBUNIT HSAB"/>
    <property type="match status" value="1"/>
</dbReference>